<dbReference type="VEuPathDB" id="VectorBase:BGLB037467"/>
<reference evidence="1" key="1">
    <citation type="submission" date="2020-05" db="UniProtKB">
        <authorList>
            <consortium name="EnsemblMetazoa"/>
        </authorList>
    </citation>
    <scope>IDENTIFICATION</scope>
    <source>
        <strain evidence="1">BB02</strain>
    </source>
</reference>
<organism evidence="1 2">
    <name type="scientific">Biomphalaria glabrata</name>
    <name type="common">Bloodfluke planorb</name>
    <name type="synonym">Freshwater snail</name>
    <dbReference type="NCBI Taxonomy" id="6526"/>
    <lineage>
        <taxon>Eukaryota</taxon>
        <taxon>Metazoa</taxon>
        <taxon>Spiralia</taxon>
        <taxon>Lophotrochozoa</taxon>
        <taxon>Mollusca</taxon>
        <taxon>Gastropoda</taxon>
        <taxon>Heterobranchia</taxon>
        <taxon>Euthyneura</taxon>
        <taxon>Panpulmonata</taxon>
        <taxon>Hygrophila</taxon>
        <taxon>Lymnaeoidea</taxon>
        <taxon>Planorbidae</taxon>
        <taxon>Biomphalaria</taxon>
    </lineage>
</organism>
<evidence type="ECO:0000313" key="2">
    <source>
        <dbReference type="Proteomes" id="UP000076420"/>
    </source>
</evidence>
<evidence type="ECO:0000313" key="1">
    <source>
        <dbReference type="EnsemblMetazoa" id="BGLB037467-PA"/>
    </source>
</evidence>
<proteinExistence type="predicted"/>
<dbReference type="EnsemblMetazoa" id="BGLB037467-RA">
    <property type="protein sequence ID" value="BGLB037467-PA"/>
    <property type="gene ID" value="BGLB037467"/>
</dbReference>
<sequence length="236" mass="27166">MYEEDDFEVIPEPRNDESFIFNSDLSSDPLEDYLLDGANEVDAMPSLRAPTTEKACEQIGSPEPFSLLKSSLTESLTSMQILQPYQLAYRVRYLLSQLQSLNLEAYSHKKQLLDELLKLLRLYKNMLTVIEAELIDYKIVDVLLTIFTSACTQEEREGVLQAFTALKTSTMELFIRMTELSDVICQAMSRKDIFRIFKKVLKGDVTMTPCLPVEADTTKRWILHVLLNIVSRELYM</sequence>
<accession>A0A2C9M1M6</accession>
<dbReference type="VEuPathDB" id="VectorBase:BGLAX_032771"/>
<dbReference type="Proteomes" id="UP000076420">
    <property type="component" value="Unassembled WGS sequence"/>
</dbReference>
<dbReference type="OrthoDB" id="6111225at2759"/>
<dbReference type="AlphaFoldDB" id="A0A2C9M1M6"/>
<gene>
    <name evidence="1" type="primary">106072996</name>
</gene>
<dbReference type="KEGG" id="bgt:106072996"/>
<name>A0A2C9M1M6_BIOGL</name>
<protein>
    <submittedName>
        <fullName evidence="1">Uncharacterized protein</fullName>
    </submittedName>
</protein>